<dbReference type="GO" id="GO:0031388">
    <property type="term" value="P:organic acid phosphorylation"/>
    <property type="evidence" value="ECO:0007669"/>
    <property type="project" value="InterPro"/>
</dbReference>
<protein>
    <recommendedName>
        <fullName evidence="6">Glycerate kinase</fullName>
    </recommendedName>
</protein>
<name>A0A2I1I3I3_9ACTO</name>
<dbReference type="RefSeq" id="WP_101628673.1">
    <property type="nucleotide sequence ID" value="NZ_PKKJ01000017.1"/>
</dbReference>
<keyword evidence="3" id="KW-0418">Kinase</keyword>
<dbReference type="Proteomes" id="UP000234545">
    <property type="component" value="Unassembled WGS sequence"/>
</dbReference>
<comment type="caution">
    <text evidence="4">The sequence shown here is derived from an EMBL/GenBank/DDBJ whole genome shotgun (WGS) entry which is preliminary data.</text>
</comment>
<sequence length="328" mass="33858">MSPTLVIAGHWTGGDPAYPSTLAAFNACADGFSARKPDWNIRLIPFGGGVAFTEALVQAQATGWAPIAVPIHEESTFDAGQRTLDALDGGLTPLIEGAHSIDVDCGFGFLSALSNVDLSDGPDLEDRLRRALDIARAAIAGRDVVVAASSMRPLLGLSSVLALGVDLEARTSQNRQLTSMLTRVLSTKAKRNLLASPMGDEAAPTNWGTAPGSGAAGGIGAIVGALGGRIVPTGQFLRAICDLDSALADANLVIVAEPRLHSPSLADASLDVITDVAGLYALPVVALGSESSLAAHERAQWGLHGQFLTEGVLTLGEAGERIARTWAR</sequence>
<dbReference type="Gene3D" id="3.40.50.10350">
    <property type="entry name" value="Glycerate kinase, domain 1"/>
    <property type="match status" value="1"/>
</dbReference>
<evidence type="ECO:0000313" key="5">
    <source>
        <dbReference type="Proteomes" id="UP000234545"/>
    </source>
</evidence>
<dbReference type="InterPro" id="IPR018193">
    <property type="entry name" value="Glyc_kinase_flavodox-like_fold"/>
</dbReference>
<dbReference type="SUPFAM" id="SSF110738">
    <property type="entry name" value="Glycerate kinase I"/>
    <property type="match status" value="1"/>
</dbReference>
<proteinExistence type="inferred from homology"/>
<evidence type="ECO:0000313" key="4">
    <source>
        <dbReference type="EMBL" id="PKY65688.1"/>
    </source>
</evidence>
<accession>A0A2I1I3I3</accession>
<evidence type="ECO:0008006" key="6">
    <source>
        <dbReference type="Google" id="ProtNLM"/>
    </source>
</evidence>
<evidence type="ECO:0000256" key="2">
    <source>
        <dbReference type="ARBA" id="ARBA00022679"/>
    </source>
</evidence>
<organism evidence="4 5">
    <name type="scientific">Schaalia turicensis</name>
    <dbReference type="NCBI Taxonomy" id="131111"/>
    <lineage>
        <taxon>Bacteria</taxon>
        <taxon>Bacillati</taxon>
        <taxon>Actinomycetota</taxon>
        <taxon>Actinomycetes</taxon>
        <taxon>Actinomycetales</taxon>
        <taxon>Actinomycetaceae</taxon>
        <taxon>Schaalia</taxon>
    </lineage>
</organism>
<dbReference type="AlphaFoldDB" id="A0A2I1I3I3"/>
<reference evidence="4 5" key="1">
    <citation type="submission" date="2017-12" db="EMBL/GenBank/DDBJ databases">
        <title>Phylogenetic diversity of female urinary microbiome.</title>
        <authorList>
            <person name="Thomas-White K."/>
            <person name="Wolfe A.J."/>
        </authorList>
    </citation>
    <scope>NUCLEOTIDE SEQUENCE [LARGE SCALE GENOMIC DNA]</scope>
    <source>
        <strain evidence="4 5">UMB0250</strain>
    </source>
</reference>
<comment type="similarity">
    <text evidence="1">Belongs to the glycerate kinase type-1 family.</text>
</comment>
<evidence type="ECO:0000256" key="3">
    <source>
        <dbReference type="ARBA" id="ARBA00022777"/>
    </source>
</evidence>
<dbReference type="EMBL" id="PKKJ01000017">
    <property type="protein sequence ID" value="PKY65688.1"/>
    <property type="molecule type" value="Genomic_DNA"/>
</dbReference>
<dbReference type="OrthoDB" id="3265806at2"/>
<dbReference type="InterPro" id="IPR018197">
    <property type="entry name" value="Glycerate_kinase_RE-like"/>
</dbReference>
<dbReference type="InterPro" id="IPR036129">
    <property type="entry name" value="Glycerate_kinase_sf"/>
</dbReference>
<dbReference type="GO" id="GO:0008887">
    <property type="term" value="F:glycerate kinase activity"/>
    <property type="evidence" value="ECO:0007669"/>
    <property type="project" value="InterPro"/>
</dbReference>
<dbReference type="Pfam" id="PF02595">
    <property type="entry name" value="Gly_kinase"/>
    <property type="match status" value="1"/>
</dbReference>
<evidence type="ECO:0000256" key="1">
    <source>
        <dbReference type="ARBA" id="ARBA00006284"/>
    </source>
</evidence>
<keyword evidence="2" id="KW-0808">Transferase</keyword>
<dbReference type="Gene3D" id="3.90.1510.10">
    <property type="entry name" value="Glycerate kinase, domain 2"/>
    <property type="match status" value="1"/>
</dbReference>
<dbReference type="InterPro" id="IPR004381">
    <property type="entry name" value="Glycerate_kinase"/>
</dbReference>
<gene>
    <name evidence="4" type="ORF">CYJ25_08250</name>
</gene>